<evidence type="ECO:0000313" key="3">
    <source>
        <dbReference type="Proteomes" id="UP000278962"/>
    </source>
</evidence>
<feature type="compositionally biased region" description="Basic residues" evidence="1">
    <location>
        <begin position="104"/>
        <end position="121"/>
    </location>
</feature>
<organism evidence="2 3">
    <name type="scientific">Solirubrobacter pauli</name>
    <dbReference type="NCBI Taxonomy" id="166793"/>
    <lineage>
        <taxon>Bacteria</taxon>
        <taxon>Bacillati</taxon>
        <taxon>Actinomycetota</taxon>
        <taxon>Thermoleophilia</taxon>
        <taxon>Solirubrobacterales</taxon>
        <taxon>Solirubrobacteraceae</taxon>
        <taxon>Solirubrobacter</taxon>
    </lineage>
</organism>
<proteinExistence type="predicted"/>
<reference evidence="2 3" key="1">
    <citation type="submission" date="2018-10" db="EMBL/GenBank/DDBJ databases">
        <title>Genomic Encyclopedia of Archaeal and Bacterial Type Strains, Phase II (KMG-II): from individual species to whole genera.</title>
        <authorList>
            <person name="Goeker M."/>
        </authorList>
    </citation>
    <scope>NUCLEOTIDE SEQUENCE [LARGE SCALE GENOMIC DNA]</scope>
    <source>
        <strain evidence="2 3">DSM 14954</strain>
    </source>
</reference>
<feature type="region of interest" description="Disordered" evidence="1">
    <location>
        <begin position="94"/>
        <end position="121"/>
    </location>
</feature>
<protein>
    <submittedName>
        <fullName evidence="2">Uncharacterized protein</fullName>
    </submittedName>
</protein>
<comment type="caution">
    <text evidence="2">The sequence shown here is derived from an EMBL/GenBank/DDBJ whole genome shotgun (WGS) entry which is preliminary data.</text>
</comment>
<accession>A0A660LGR4</accession>
<keyword evidence="3" id="KW-1185">Reference proteome</keyword>
<gene>
    <name evidence="2" type="ORF">C8N24_3248</name>
</gene>
<sequence length="121" mass="13198">MEELTTPPGHVELVDALLELVASSDSIVAELTRAKDVADRAAALAFFRDALYELLAPTSMLLGPRDLRAATAVLEVAAGITGSSFDFAACEVEAEVPTRDPRNAHRRPRRPKIPRKRGTRY</sequence>
<name>A0A660LGR4_9ACTN</name>
<evidence type="ECO:0000313" key="2">
    <source>
        <dbReference type="EMBL" id="RKQ93385.1"/>
    </source>
</evidence>
<dbReference type="RefSeq" id="WP_121251454.1">
    <property type="nucleotide sequence ID" value="NZ_RBIL01000001.1"/>
</dbReference>
<evidence type="ECO:0000256" key="1">
    <source>
        <dbReference type="SAM" id="MobiDB-lite"/>
    </source>
</evidence>
<dbReference type="AlphaFoldDB" id="A0A660LGR4"/>
<dbReference type="EMBL" id="RBIL01000001">
    <property type="protein sequence ID" value="RKQ93385.1"/>
    <property type="molecule type" value="Genomic_DNA"/>
</dbReference>
<dbReference type="Proteomes" id="UP000278962">
    <property type="component" value="Unassembled WGS sequence"/>
</dbReference>